<keyword evidence="2" id="KW-1185">Reference proteome</keyword>
<evidence type="ECO:0000313" key="2">
    <source>
        <dbReference type="Proteomes" id="UP001206925"/>
    </source>
</evidence>
<dbReference type="Proteomes" id="UP001206925">
    <property type="component" value="Unassembled WGS sequence"/>
</dbReference>
<gene>
    <name evidence="1" type="ORF">M8C21_003132</name>
</gene>
<organism evidence="1 2">
    <name type="scientific">Ambrosia artemisiifolia</name>
    <name type="common">Common ragweed</name>
    <dbReference type="NCBI Taxonomy" id="4212"/>
    <lineage>
        <taxon>Eukaryota</taxon>
        <taxon>Viridiplantae</taxon>
        <taxon>Streptophyta</taxon>
        <taxon>Embryophyta</taxon>
        <taxon>Tracheophyta</taxon>
        <taxon>Spermatophyta</taxon>
        <taxon>Magnoliopsida</taxon>
        <taxon>eudicotyledons</taxon>
        <taxon>Gunneridae</taxon>
        <taxon>Pentapetalae</taxon>
        <taxon>asterids</taxon>
        <taxon>campanulids</taxon>
        <taxon>Asterales</taxon>
        <taxon>Asteraceae</taxon>
        <taxon>Asteroideae</taxon>
        <taxon>Heliantheae alliance</taxon>
        <taxon>Heliantheae</taxon>
        <taxon>Ambrosia</taxon>
    </lineage>
</organism>
<proteinExistence type="predicted"/>
<reference evidence="1" key="1">
    <citation type="submission" date="2022-06" db="EMBL/GenBank/DDBJ databases">
        <title>Uncovering the hologenomic basis of an extraordinary plant invasion.</title>
        <authorList>
            <person name="Bieker V.C."/>
            <person name="Martin M.D."/>
            <person name="Gilbert T."/>
            <person name="Hodgins K."/>
            <person name="Battlay P."/>
            <person name="Petersen B."/>
            <person name="Wilson J."/>
        </authorList>
    </citation>
    <scope>NUCLEOTIDE SEQUENCE</scope>
    <source>
        <strain evidence="1">AA19_3_7</strain>
        <tissue evidence="1">Leaf</tissue>
    </source>
</reference>
<comment type="caution">
    <text evidence="1">The sequence shown here is derived from an EMBL/GenBank/DDBJ whole genome shotgun (WGS) entry which is preliminary data.</text>
</comment>
<accession>A0AAD5GQZ1</accession>
<evidence type="ECO:0000313" key="1">
    <source>
        <dbReference type="EMBL" id="KAI7748753.1"/>
    </source>
</evidence>
<dbReference type="AlphaFoldDB" id="A0AAD5GQZ1"/>
<protein>
    <submittedName>
        <fullName evidence="1">Uncharacterized protein</fullName>
    </submittedName>
</protein>
<sequence>MSNTYKNYHKRFKICRMDGGHIFSALLLNRHPSPPIRGKTWQIWDKEKVTAGIWPNYSRLPMSPCLIKDAIGKQGFIKYGLGSLKLHKFQQTRVHIHK</sequence>
<dbReference type="EMBL" id="JAMZMK010006472">
    <property type="protein sequence ID" value="KAI7748753.1"/>
    <property type="molecule type" value="Genomic_DNA"/>
</dbReference>
<name>A0AAD5GQZ1_AMBAR</name>